<feature type="transmembrane region" description="Helical" evidence="6">
    <location>
        <begin position="56"/>
        <end position="74"/>
    </location>
</feature>
<proteinExistence type="predicted"/>
<gene>
    <name evidence="7" type="ORF">LQ50_15210</name>
</gene>
<feature type="transmembrane region" description="Helical" evidence="6">
    <location>
        <begin position="29"/>
        <end position="50"/>
    </location>
</feature>
<comment type="caution">
    <text evidence="7">The sequence shown here is derived from an EMBL/GenBank/DDBJ whole genome shotgun (WGS) entry which is preliminary data.</text>
</comment>
<dbReference type="GO" id="GO:0005886">
    <property type="term" value="C:plasma membrane"/>
    <property type="evidence" value="ECO:0007669"/>
    <property type="project" value="TreeGrafter"/>
</dbReference>
<name>A0A0B0IA61_9BACI</name>
<reference evidence="7 8" key="1">
    <citation type="submission" date="2014-09" db="EMBL/GenBank/DDBJ databases">
        <title>Genome sequencing and annotation of Bacillus Okhensis strain Kh10-101T.</title>
        <authorList>
            <person name="Prakash J.S."/>
        </authorList>
    </citation>
    <scope>NUCLEOTIDE SEQUENCE [LARGE SCALE GENOMIC DNA]</scope>
    <source>
        <strain evidence="8">Kh10-101T</strain>
    </source>
</reference>
<dbReference type="PANTHER" id="PTHR11706">
    <property type="entry name" value="SOLUTE CARRIER PROTEIN FAMILY 11 MEMBER"/>
    <property type="match status" value="1"/>
</dbReference>
<dbReference type="GO" id="GO:0034755">
    <property type="term" value="P:iron ion transmembrane transport"/>
    <property type="evidence" value="ECO:0007669"/>
    <property type="project" value="TreeGrafter"/>
</dbReference>
<evidence type="ECO:0000256" key="5">
    <source>
        <dbReference type="ARBA" id="ARBA00023136"/>
    </source>
</evidence>
<feature type="transmembrane region" description="Helical" evidence="6">
    <location>
        <begin position="103"/>
        <end position="131"/>
    </location>
</feature>
<evidence type="ECO:0000256" key="2">
    <source>
        <dbReference type="ARBA" id="ARBA00022448"/>
    </source>
</evidence>
<comment type="subcellular location">
    <subcellularLocation>
        <location evidence="1">Membrane</location>
        <topology evidence="1">Multi-pass membrane protein</topology>
    </subcellularLocation>
</comment>
<keyword evidence="5 6" id="KW-0472">Membrane</keyword>
<dbReference type="eggNOG" id="COG1914">
    <property type="taxonomic scope" value="Bacteria"/>
</dbReference>
<feature type="transmembrane region" description="Helical" evidence="6">
    <location>
        <begin position="203"/>
        <end position="225"/>
    </location>
</feature>
<dbReference type="RefSeq" id="WP_034630515.1">
    <property type="nucleotide sequence ID" value="NZ_JRJU01000019.1"/>
</dbReference>
<dbReference type="EMBL" id="JRJU01000019">
    <property type="protein sequence ID" value="KHF39408.1"/>
    <property type="molecule type" value="Genomic_DNA"/>
</dbReference>
<dbReference type="PANTHER" id="PTHR11706:SF33">
    <property type="entry name" value="NATURAL RESISTANCE-ASSOCIATED MACROPHAGE PROTEIN 2"/>
    <property type="match status" value="1"/>
</dbReference>
<dbReference type="Proteomes" id="UP000030832">
    <property type="component" value="Unassembled WGS sequence"/>
</dbReference>
<dbReference type="OrthoDB" id="9787548at2"/>
<feature type="transmembrane region" description="Helical" evidence="6">
    <location>
        <begin position="337"/>
        <end position="357"/>
    </location>
</feature>
<dbReference type="GO" id="GO:0015086">
    <property type="term" value="F:cadmium ion transmembrane transporter activity"/>
    <property type="evidence" value="ECO:0007669"/>
    <property type="project" value="TreeGrafter"/>
</dbReference>
<accession>A0A0B0IA61</accession>
<evidence type="ECO:0000256" key="1">
    <source>
        <dbReference type="ARBA" id="ARBA00004141"/>
    </source>
</evidence>
<dbReference type="Pfam" id="PF01566">
    <property type="entry name" value="Nramp"/>
    <property type="match status" value="1"/>
</dbReference>
<feature type="transmembrane region" description="Helical" evidence="6">
    <location>
        <begin position="251"/>
        <end position="272"/>
    </location>
</feature>
<evidence type="ECO:0000313" key="8">
    <source>
        <dbReference type="Proteomes" id="UP000030832"/>
    </source>
</evidence>
<evidence type="ECO:0000256" key="3">
    <source>
        <dbReference type="ARBA" id="ARBA00022692"/>
    </source>
</evidence>
<keyword evidence="4 6" id="KW-1133">Transmembrane helix</keyword>
<keyword evidence="3 6" id="KW-0812">Transmembrane</keyword>
<dbReference type="InterPro" id="IPR001046">
    <property type="entry name" value="NRAMP_fam"/>
</dbReference>
<protein>
    <recommendedName>
        <fullName evidence="9">Manganese transporter</fullName>
    </recommendedName>
</protein>
<evidence type="ECO:0000313" key="7">
    <source>
        <dbReference type="EMBL" id="KHF39408.1"/>
    </source>
</evidence>
<dbReference type="GO" id="GO:0005384">
    <property type="term" value="F:manganese ion transmembrane transporter activity"/>
    <property type="evidence" value="ECO:0007669"/>
    <property type="project" value="TreeGrafter"/>
</dbReference>
<feature type="transmembrane region" description="Helical" evidence="6">
    <location>
        <begin position="292"/>
        <end position="316"/>
    </location>
</feature>
<keyword evidence="2" id="KW-0813">Transport</keyword>
<organism evidence="7 8">
    <name type="scientific">Halalkalibacter okhensis</name>
    <dbReference type="NCBI Taxonomy" id="333138"/>
    <lineage>
        <taxon>Bacteria</taxon>
        <taxon>Bacillati</taxon>
        <taxon>Bacillota</taxon>
        <taxon>Bacilli</taxon>
        <taxon>Bacillales</taxon>
        <taxon>Bacillaceae</taxon>
        <taxon>Halalkalibacter</taxon>
    </lineage>
</organism>
<feature type="transmembrane region" description="Helical" evidence="6">
    <location>
        <begin position="363"/>
        <end position="385"/>
    </location>
</feature>
<evidence type="ECO:0000256" key="6">
    <source>
        <dbReference type="SAM" id="Phobius"/>
    </source>
</evidence>
<sequence length="427" mass="45690">MSNAIRKVDKELEMKEKTSSTDRRPWWQAWGPSAIVAAAIVGPGTITTVSVTGATYGYQGAWIIVLACFIAYFVQKPVIKWTIQTSTGAMEGVRNEIGKGWAIFLYIALLIGALAFQAGNFLGAAMALNFFAPNVSFVTWVALLSFGALAISLIGVYKLIENINRTIIVLMAAAFLITVIASGPSASEIATTGFSFQIPGGDYWLVLALIATTLPPNTVLALSAFTKRKYSQDHSISQEEKIRRGHADLRVNFIITAFITLSILICAGATLYGTGATVTSAGDMAGQLTPVLGQYAGILFALGLWAAGFSSGLFNLSVQPMLFGQAFGTSEDAKAHMNRGIMIATAILPVLIVFLFGQMPIELIISAQALNGLLLPIIVGFIWILSNKKGKLGFYKNTLVQNIRYGIILAIVSVLAVRVLLQLIGAI</sequence>
<feature type="transmembrane region" description="Helical" evidence="6">
    <location>
        <begin position="405"/>
        <end position="424"/>
    </location>
</feature>
<evidence type="ECO:0008006" key="9">
    <source>
        <dbReference type="Google" id="ProtNLM"/>
    </source>
</evidence>
<dbReference type="AlphaFoldDB" id="A0A0B0IA61"/>
<keyword evidence="8" id="KW-1185">Reference proteome</keyword>
<feature type="transmembrane region" description="Helical" evidence="6">
    <location>
        <begin position="137"/>
        <end position="160"/>
    </location>
</feature>
<dbReference type="NCBIfam" id="NF037982">
    <property type="entry name" value="Nramp_1"/>
    <property type="match status" value="1"/>
</dbReference>
<dbReference type="STRING" id="333138.LQ50_15210"/>
<evidence type="ECO:0000256" key="4">
    <source>
        <dbReference type="ARBA" id="ARBA00022989"/>
    </source>
</evidence>
<feature type="transmembrane region" description="Helical" evidence="6">
    <location>
        <begin position="167"/>
        <end position="183"/>
    </location>
</feature>